<keyword evidence="2" id="KW-1185">Reference proteome</keyword>
<evidence type="ECO:0000313" key="2">
    <source>
        <dbReference type="Proteomes" id="UP000540698"/>
    </source>
</evidence>
<dbReference type="Proteomes" id="UP000540698">
    <property type="component" value="Unassembled WGS sequence"/>
</dbReference>
<sequence length="81" mass="8688">MFSHNNLLEYRNKLTSRAYPGDRPRTVFGEKDRRRACRAWSRAAIIEAGWSRSGLAVTAMLVAALAAPGPDGSAAALTAGL</sequence>
<reference evidence="1 2" key="1">
    <citation type="submission" date="2020-04" db="EMBL/GenBank/DDBJ databases">
        <title>MicrobeNet Type strains.</title>
        <authorList>
            <person name="Nicholson A.C."/>
        </authorList>
    </citation>
    <scope>NUCLEOTIDE SEQUENCE [LARGE SCALE GENOMIC DNA]</scope>
    <source>
        <strain evidence="1 2">DSM 44956</strain>
    </source>
</reference>
<proteinExistence type="predicted"/>
<dbReference type="AlphaFoldDB" id="A0A7X6L8M3"/>
<comment type="caution">
    <text evidence="1">The sequence shown here is derived from an EMBL/GenBank/DDBJ whole genome shotgun (WGS) entry which is preliminary data.</text>
</comment>
<organism evidence="1 2">
    <name type="scientific">Nocardia gamkensis</name>
    <dbReference type="NCBI Taxonomy" id="352869"/>
    <lineage>
        <taxon>Bacteria</taxon>
        <taxon>Bacillati</taxon>
        <taxon>Actinomycetota</taxon>
        <taxon>Actinomycetes</taxon>
        <taxon>Mycobacteriales</taxon>
        <taxon>Nocardiaceae</taxon>
        <taxon>Nocardia</taxon>
    </lineage>
</organism>
<evidence type="ECO:0000313" key="1">
    <source>
        <dbReference type="EMBL" id="NKY29787.1"/>
    </source>
</evidence>
<dbReference type="RefSeq" id="WP_157114170.1">
    <property type="nucleotide sequence ID" value="NZ_JAAXOS010000014.1"/>
</dbReference>
<gene>
    <name evidence="1" type="ORF">HGB38_26780</name>
</gene>
<name>A0A7X6L8M3_9NOCA</name>
<accession>A0A7X6L8M3</accession>
<dbReference type="EMBL" id="JAAXOS010000014">
    <property type="protein sequence ID" value="NKY29787.1"/>
    <property type="molecule type" value="Genomic_DNA"/>
</dbReference>
<protein>
    <submittedName>
        <fullName evidence="1">Uncharacterized protein</fullName>
    </submittedName>
</protein>